<dbReference type="EMBL" id="JBHSFZ010000003">
    <property type="protein sequence ID" value="MFC4592950.1"/>
    <property type="molecule type" value="Genomic_DNA"/>
</dbReference>
<sequence>MRQAAPEFAMKDGGYRMTTGLHALRVAVTMLIAASPTASQALSAPPLKGLEPGEWELRERPDEGERGGVRNICLADMRQLIQLRHARNSCKRLTVDESAKRLAISYDCAGAGGGRTDIRIETPRLVQIRSQGVADGAPFSFSMEARRIGACH</sequence>
<proteinExistence type="predicted"/>
<protein>
    <submittedName>
        <fullName evidence="1">DUF3617 domain-containing protein</fullName>
    </submittedName>
</protein>
<reference evidence="2" key="1">
    <citation type="journal article" date="2019" name="Int. J. Syst. Evol. Microbiol.">
        <title>The Global Catalogue of Microorganisms (GCM) 10K type strain sequencing project: providing services to taxonomists for standard genome sequencing and annotation.</title>
        <authorList>
            <consortium name="The Broad Institute Genomics Platform"/>
            <consortium name="The Broad Institute Genome Sequencing Center for Infectious Disease"/>
            <person name="Wu L."/>
            <person name="Ma J."/>
        </authorList>
    </citation>
    <scope>NUCLEOTIDE SEQUENCE [LARGE SCALE GENOMIC DNA]</scope>
    <source>
        <strain evidence="2">NBRC 103632</strain>
    </source>
</reference>
<comment type="caution">
    <text evidence="1">The sequence shown here is derived from an EMBL/GenBank/DDBJ whole genome shotgun (WGS) entry which is preliminary data.</text>
</comment>
<dbReference type="RefSeq" id="WP_380802036.1">
    <property type="nucleotide sequence ID" value="NZ_JBHSFZ010000003.1"/>
</dbReference>
<dbReference type="InterPro" id="IPR022061">
    <property type="entry name" value="DUF3617"/>
</dbReference>
<dbReference type="Proteomes" id="UP001595957">
    <property type="component" value="Unassembled WGS sequence"/>
</dbReference>
<dbReference type="Pfam" id="PF12276">
    <property type="entry name" value="DUF3617"/>
    <property type="match status" value="1"/>
</dbReference>
<keyword evidence="2" id="KW-1185">Reference proteome</keyword>
<name>A0ABV9ETH0_9SPHN</name>
<evidence type="ECO:0000313" key="1">
    <source>
        <dbReference type="EMBL" id="MFC4592950.1"/>
    </source>
</evidence>
<evidence type="ECO:0000313" key="2">
    <source>
        <dbReference type="Proteomes" id="UP001595957"/>
    </source>
</evidence>
<accession>A0ABV9ETH0</accession>
<organism evidence="1 2">
    <name type="scientific">Sphingobium tyrosinilyticum</name>
    <dbReference type="NCBI Taxonomy" id="2715436"/>
    <lineage>
        <taxon>Bacteria</taxon>
        <taxon>Pseudomonadati</taxon>
        <taxon>Pseudomonadota</taxon>
        <taxon>Alphaproteobacteria</taxon>
        <taxon>Sphingomonadales</taxon>
        <taxon>Sphingomonadaceae</taxon>
        <taxon>Sphingobium</taxon>
    </lineage>
</organism>
<gene>
    <name evidence="1" type="ORF">ACFO3E_01900</name>
</gene>